<keyword evidence="2" id="KW-1185">Reference proteome</keyword>
<dbReference type="Proteomes" id="UP000045285">
    <property type="component" value="Unassembled WGS sequence"/>
</dbReference>
<evidence type="ECO:0000313" key="2">
    <source>
        <dbReference type="Proteomes" id="UP000045285"/>
    </source>
</evidence>
<dbReference type="EMBL" id="CCMZ01000018">
    <property type="protein sequence ID" value="CDX17940.1"/>
    <property type="molecule type" value="Genomic_DNA"/>
</dbReference>
<gene>
    <name evidence="1" type="ORF">MPL3356_250040</name>
</gene>
<accession>A0A090FFY6</accession>
<reference evidence="2" key="1">
    <citation type="submission" date="2014-08" db="EMBL/GenBank/DDBJ databases">
        <authorList>
            <person name="Moulin L."/>
        </authorList>
    </citation>
    <scope>NUCLEOTIDE SEQUENCE [LARGE SCALE GENOMIC DNA]</scope>
</reference>
<proteinExistence type="predicted"/>
<sequence length="72" mass="8376">MTICRSGPISTGLERNRKPITWLKIRRRRKPRLLKTMEQILGQLCAKRAAFLVFVHEANARSNFGDLCYTNE</sequence>
<dbReference type="AlphaFoldDB" id="A0A090FFY6"/>
<evidence type="ECO:0000313" key="1">
    <source>
        <dbReference type="EMBL" id="CDX17940.1"/>
    </source>
</evidence>
<name>A0A090FFY6_MESPL</name>
<organism evidence="1 2">
    <name type="scientific">Mesorhizobium plurifarium</name>
    <dbReference type="NCBI Taxonomy" id="69974"/>
    <lineage>
        <taxon>Bacteria</taxon>
        <taxon>Pseudomonadati</taxon>
        <taxon>Pseudomonadota</taxon>
        <taxon>Alphaproteobacteria</taxon>
        <taxon>Hyphomicrobiales</taxon>
        <taxon>Phyllobacteriaceae</taxon>
        <taxon>Mesorhizobium</taxon>
    </lineage>
</organism>
<protein>
    <submittedName>
        <fullName evidence="1">Uncharacterized protein</fullName>
    </submittedName>
</protein>